<protein>
    <recommendedName>
        <fullName evidence="4">glucose-1-phosphate adenylyltransferase</fullName>
        <ecNumber evidence="4">2.7.7.27</ecNumber>
    </recommendedName>
</protein>
<comment type="similarity">
    <text evidence="3">Belongs to the bacterial/plant glucose-1-phosphate adenylyltransferase family.</text>
</comment>
<dbReference type="SUPFAM" id="SSF53448">
    <property type="entry name" value="Nucleotide-diphospho-sugar transferases"/>
    <property type="match status" value="1"/>
</dbReference>
<dbReference type="UniPathway" id="UPA00152"/>
<feature type="domain" description="Nucleotidyl transferase" evidence="11">
    <location>
        <begin position="98"/>
        <end position="311"/>
    </location>
</feature>
<comment type="catalytic activity">
    <reaction evidence="1">
        <text>alpha-D-glucose 1-phosphate + ATP + H(+) = ADP-alpha-D-glucose + diphosphate</text>
        <dbReference type="Rhea" id="RHEA:12120"/>
        <dbReference type="ChEBI" id="CHEBI:15378"/>
        <dbReference type="ChEBI" id="CHEBI:30616"/>
        <dbReference type="ChEBI" id="CHEBI:33019"/>
        <dbReference type="ChEBI" id="CHEBI:57498"/>
        <dbReference type="ChEBI" id="CHEBI:58601"/>
        <dbReference type="EC" id="2.7.7.27"/>
    </reaction>
</comment>
<evidence type="ECO:0000256" key="2">
    <source>
        <dbReference type="ARBA" id="ARBA00004727"/>
    </source>
</evidence>
<evidence type="ECO:0000313" key="13">
    <source>
        <dbReference type="Proteomes" id="UP000251960"/>
    </source>
</evidence>
<gene>
    <name evidence="12" type="primary">AGPS_2</name>
    <name evidence="12" type="ORF">Zm00014a_030447</name>
</gene>
<dbReference type="GO" id="GO:0005524">
    <property type="term" value="F:ATP binding"/>
    <property type="evidence" value="ECO:0007669"/>
    <property type="project" value="UniProtKB-KW"/>
</dbReference>
<dbReference type="InterPro" id="IPR005835">
    <property type="entry name" value="NTP_transferase_dom"/>
</dbReference>
<evidence type="ECO:0000256" key="10">
    <source>
        <dbReference type="ARBA" id="ARBA00022922"/>
    </source>
</evidence>
<proteinExistence type="inferred from homology"/>
<keyword evidence="5" id="KW-0021">Allosteric enzyme</keyword>
<keyword evidence="10" id="KW-0750">Starch biosynthesis</keyword>
<dbReference type="EMBL" id="NCVQ01000009">
    <property type="protein sequence ID" value="PWZ12257.1"/>
    <property type="molecule type" value="Genomic_DNA"/>
</dbReference>
<dbReference type="Proteomes" id="UP000251960">
    <property type="component" value="Chromosome 8"/>
</dbReference>
<evidence type="ECO:0000259" key="11">
    <source>
        <dbReference type="Pfam" id="PF00483"/>
    </source>
</evidence>
<evidence type="ECO:0000256" key="5">
    <source>
        <dbReference type="ARBA" id="ARBA00022533"/>
    </source>
</evidence>
<evidence type="ECO:0000256" key="8">
    <source>
        <dbReference type="ARBA" id="ARBA00022741"/>
    </source>
</evidence>
<dbReference type="ExpressionAtlas" id="A0A3L6DWN6">
    <property type="expression patterns" value="baseline and differential"/>
</dbReference>
<dbReference type="InterPro" id="IPR011831">
    <property type="entry name" value="ADP-Glc_PPase"/>
</dbReference>
<dbReference type="Gene3D" id="3.90.550.10">
    <property type="entry name" value="Spore Coat Polysaccharide Biosynthesis Protein SpsA, Chain A"/>
    <property type="match status" value="1"/>
</dbReference>
<dbReference type="PANTHER" id="PTHR43523:SF12">
    <property type="entry name" value="GLUCOSE-1-PHOSPHATE ADENYLYLTRANSFERASE LARGE SUBUNIT 1, CHLOROPLASTIC-RELATED"/>
    <property type="match status" value="1"/>
</dbReference>
<keyword evidence="9" id="KW-0067">ATP-binding</keyword>
<evidence type="ECO:0000256" key="3">
    <source>
        <dbReference type="ARBA" id="ARBA00010443"/>
    </source>
</evidence>
<keyword evidence="6 12" id="KW-0808">Transferase</keyword>
<dbReference type="Pfam" id="PF00483">
    <property type="entry name" value="NTP_transferase"/>
    <property type="match status" value="1"/>
</dbReference>
<keyword evidence="7 12" id="KW-0548">Nucleotidyltransferase</keyword>
<reference evidence="12 13" key="1">
    <citation type="journal article" date="2018" name="Nat. Genet.">
        <title>Extensive intraspecific gene order and gene structural variations between Mo17 and other maize genomes.</title>
        <authorList>
            <person name="Sun S."/>
            <person name="Zhou Y."/>
            <person name="Chen J."/>
            <person name="Shi J."/>
            <person name="Zhao H."/>
            <person name="Zhao H."/>
            <person name="Song W."/>
            <person name="Zhang M."/>
            <person name="Cui Y."/>
            <person name="Dong X."/>
            <person name="Liu H."/>
            <person name="Ma X."/>
            <person name="Jiao Y."/>
            <person name="Wang B."/>
            <person name="Wei X."/>
            <person name="Stein J.C."/>
            <person name="Glaubitz J.C."/>
            <person name="Lu F."/>
            <person name="Yu G."/>
            <person name="Liang C."/>
            <person name="Fengler K."/>
            <person name="Li B."/>
            <person name="Rafalski A."/>
            <person name="Schnable P.S."/>
            <person name="Ware D.H."/>
            <person name="Buckler E.S."/>
            <person name="Lai J."/>
        </authorList>
    </citation>
    <scope>NUCLEOTIDE SEQUENCE [LARGE SCALE GENOMIC DNA]</scope>
    <source>
        <strain evidence="13">cv. Missouri 17</strain>
        <tissue evidence="12">Seedling</tissue>
    </source>
</reference>
<dbReference type="EC" id="2.7.7.27" evidence="4"/>
<evidence type="ECO:0000313" key="12">
    <source>
        <dbReference type="EMBL" id="PWZ12257.1"/>
    </source>
</evidence>
<organism evidence="12 13">
    <name type="scientific">Zea mays</name>
    <name type="common">Maize</name>
    <dbReference type="NCBI Taxonomy" id="4577"/>
    <lineage>
        <taxon>Eukaryota</taxon>
        <taxon>Viridiplantae</taxon>
        <taxon>Streptophyta</taxon>
        <taxon>Embryophyta</taxon>
        <taxon>Tracheophyta</taxon>
        <taxon>Spermatophyta</taxon>
        <taxon>Magnoliopsida</taxon>
        <taxon>Liliopsida</taxon>
        <taxon>Poales</taxon>
        <taxon>Poaceae</taxon>
        <taxon>PACMAD clade</taxon>
        <taxon>Panicoideae</taxon>
        <taxon>Andropogonodae</taxon>
        <taxon>Andropogoneae</taxon>
        <taxon>Tripsacinae</taxon>
        <taxon>Zea</taxon>
    </lineage>
</organism>
<accession>A0A3L6DWN6</accession>
<dbReference type="AlphaFoldDB" id="A0A3L6DWN6"/>
<evidence type="ECO:0000256" key="1">
    <source>
        <dbReference type="ARBA" id="ARBA00000956"/>
    </source>
</evidence>
<name>A0A3L6DWN6_MAIZE</name>
<comment type="caution">
    <text evidence="12">The sequence shown here is derived from an EMBL/GenBank/DDBJ whole genome shotgun (WGS) entry which is preliminary data.</text>
</comment>
<dbReference type="GO" id="GO:0008878">
    <property type="term" value="F:glucose-1-phosphate adenylyltransferase activity"/>
    <property type="evidence" value="ECO:0007669"/>
    <property type="project" value="UniProtKB-EC"/>
</dbReference>
<dbReference type="InterPro" id="IPR029044">
    <property type="entry name" value="Nucleotide-diphossugar_trans"/>
</dbReference>
<dbReference type="GO" id="GO:0005978">
    <property type="term" value="P:glycogen biosynthetic process"/>
    <property type="evidence" value="ECO:0007669"/>
    <property type="project" value="InterPro"/>
</dbReference>
<evidence type="ECO:0000256" key="4">
    <source>
        <dbReference type="ARBA" id="ARBA00012460"/>
    </source>
</evidence>
<sequence>MEVVLREVEERGDNLVEHPLPLGRDQHQHLFVVPSTINIRVSTNCSTKYPYHIFDVVALVLMSAGCSNKELGLALYTESNSKSSQTCLDPDASASVLGIILGGGAGTRLYLLTKKRAKLAVPLGVNYRLINIPISNCLNSNISKIYVLTQFNSASLNRHLSTTYGSNIGGYTNEGFIEVLAAQQSPDNPNWFQGTTDVVRQYLWLFEEHNVTEFLILAGDCLYWMDYEKFIQAHREIDADISVAALPMDEKRATAFGLMKIDVEGRIIEFAKKPKGEQLKEMIVDTTILGLDDVRAKAMLYIASMDIYVFSQV</sequence>
<comment type="pathway">
    <text evidence="2">Glycan biosynthesis; starch biosynthesis.</text>
</comment>
<evidence type="ECO:0000256" key="7">
    <source>
        <dbReference type="ARBA" id="ARBA00022695"/>
    </source>
</evidence>
<dbReference type="GO" id="GO:0019252">
    <property type="term" value="P:starch biosynthetic process"/>
    <property type="evidence" value="ECO:0007669"/>
    <property type="project" value="UniProtKB-UniPathway"/>
</dbReference>
<evidence type="ECO:0000256" key="9">
    <source>
        <dbReference type="ARBA" id="ARBA00022840"/>
    </source>
</evidence>
<keyword evidence="8" id="KW-0547">Nucleotide-binding</keyword>
<evidence type="ECO:0000256" key="6">
    <source>
        <dbReference type="ARBA" id="ARBA00022679"/>
    </source>
</evidence>
<dbReference type="PANTHER" id="PTHR43523">
    <property type="entry name" value="GLUCOSE-1-PHOSPHATE ADENYLYLTRANSFERASE-RELATED"/>
    <property type="match status" value="1"/>
</dbReference>